<dbReference type="GO" id="GO:0016020">
    <property type="term" value="C:membrane"/>
    <property type="evidence" value="ECO:0007669"/>
    <property type="project" value="InterPro"/>
</dbReference>
<dbReference type="InterPro" id="IPR027928">
    <property type="entry name" value="VEGF_C"/>
</dbReference>
<dbReference type="SMART" id="SM00141">
    <property type="entry name" value="PDGF"/>
    <property type="match status" value="1"/>
</dbReference>
<dbReference type="GO" id="GO:0048513">
    <property type="term" value="P:animal organ development"/>
    <property type="evidence" value="ECO:0007669"/>
    <property type="project" value="UniProtKB-ARBA"/>
</dbReference>
<dbReference type="PROSITE" id="PS50278">
    <property type="entry name" value="PDGF_2"/>
    <property type="match status" value="1"/>
</dbReference>
<evidence type="ECO:0000256" key="1">
    <source>
        <dbReference type="ARBA" id="ARBA00004613"/>
    </source>
</evidence>
<dbReference type="InterPro" id="IPR036841">
    <property type="entry name" value="VEGF_C_sf"/>
</dbReference>
<dbReference type="GO" id="GO:0050930">
    <property type="term" value="P:induction of positive chemotaxis"/>
    <property type="evidence" value="ECO:0007669"/>
    <property type="project" value="TreeGrafter"/>
</dbReference>
<evidence type="ECO:0000256" key="12">
    <source>
        <dbReference type="RuleBase" id="RU003818"/>
    </source>
</evidence>
<accession>A0A6J2VZ42</accession>
<dbReference type="GO" id="GO:0005615">
    <property type="term" value="C:extracellular space"/>
    <property type="evidence" value="ECO:0007669"/>
    <property type="project" value="TreeGrafter"/>
</dbReference>
<dbReference type="CTD" id="558154"/>
<keyword evidence="14" id="KW-1133">Transmembrane helix</keyword>
<dbReference type="Pfam" id="PF14554">
    <property type="entry name" value="VEGF_C"/>
    <property type="match status" value="1"/>
</dbReference>
<dbReference type="GeneID" id="115818052"/>
<evidence type="ECO:0000256" key="8">
    <source>
        <dbReference type="ARBA" id="ARBA00023030"/>
    </source>
</evidence>
<keyword evidence="14" id="KW-0472">Membrane</keyword>
<dbReference type="GO" id="GO:0051781">
    <property type="term" value="P:positive regulation of cell division"/>
    <property type="evidence" value="ECO:0007669"/>
    <property type="project" value="UniProtKB-KW"/>
</dbReference>
<evidence type="ECO:0000256" key="14">
    <source>
        <dbReference type="SAM" id="Phobius"/>
    </source>
</evidence>
<gene>
    <name evidence="17" type="primary">vegfab</name>
</gene>
<feature type="transmembrane region" description="Helical" evidence="14">
    <location>
        <begin position="32"/>
        <end position="51"/>
    </location>
</feature>
<dbReference type="InterPro" id="IPR029034">
    <property type="entry name" value="Cystine-knot_cytokine"/>
</dbReference>
<dbReference type="PANTHER" id="PTHR12025">
    <property type="entry name" value="VASCULAR ENDOTHELIAL GROWTH FACTOR"/>
    <property type="match status" value="1"/>
</dbReference>
<keyword evidence="11" id="KW-0497">Mitogen</keyword>
<evidence type="ECO:0000256" key="2">
    <source>
        <dbReference type="ARBA" id="ARBA00006686"/>
    </source>
</evidence>
<keyword evidence="6" id="KW-0732">Signal</keyword>
<dbReference type="GO" id="GO:0008201">
    <property type="term" value="F:heparin binding"/>
    <property type="evidence" value="ECO:0007669"/>
    <property type="project" value="InterPro"/>
</dbReference>
<protein>
    <submittedName>
        <fullName evidence="17">Vascular endothelial growth factor Ab isoform X1</fullName>
    </submittedName>
</protein>
<evidence type="ECO:0000256" key="5">
    <source>
        <dbReference type="ARBA" id="ARBA00022657"/>
    </source>
</evidence>
<dbReference type="FunFam" id="2.10.90.10:FF:000055">
    <property type="entry name" value="Placenta growth factor"/>
    <property type="match status" value="1"/>
</dbReference>
<keyword evidence="10" id="KW-0325">Glycoprotein</keyword>
<dbReference type="PROSITE" id="PS00249">
    <property type="entry name" value="PDGF_1"/>
    <property type="match status" value="1"/>
</dbReference>
<keyword evidence="5" id="KW-0037">Angiogenesis</keyword>
<evidence type="ECO:0000256" key="9">
    <source>
        <dbReference type="ARBA" id="ARBA00023157"/>
    </source>
</evidence>
<sequence length="248" mass="29272">MSNFLDSSANVLEEIRLSTYRMLHRLLRYLKSIMNFAVSLMQVCFVTLLYFSAVKSAYIPKEGERNTHDVVPFMDVYNKSRCQPREVLVDVLTEYPDELENIFIPSCVVLMRCAGCCNDEMLECTPTVTHNVTMEVKRLKLFRQERNIFMSFTEHSDCLCRPKREVTGKRDKKRRKGKGKGQKRKRKKSSNKAFHCEPCCNLCPERRRKWFVQDPDTCQCSCKYSEEDCRSKQLELNERTCRCDKPRR</sequence>
<dbReference type="GO" id="GO:0042056">
    <property type="term" value="F:chemoattractant activity"/>
    <property type="evidence" value="ECO:0007669"/>
    <property type="project" value="TreeGrafter"/>
</dbReference>
<dbReference type="PANTHER" id="PTHR12025:SF16">
    <property type="entry name" value="VASCULAR ENDOTHELIAL GROWTH FACTOR A ISOFORM 1 PRECURSOR"/>
    <property type="match status" value="1"/>
</dbReference>
<evidence type="ECO:0000313" key="16">
    <source>
        <dbReference type="Proteomes" id="UP000504632"/>
    </source>
</evidence>
<evidence type="ECO:0000313" key="17">
    <source>
        <dbReference type="RefSeq" id="XP_030637149.1"/>
    </source>
</evidence>
<reference evidence="17" key="1">
    <citation type="submission" date="2025-08" db="UniProtKB">
        <authorList>
            <consortium name="RefSeq"/>
        </authorList>
    </citation>
    <scope>IDENTIFICATION</scope>
</reference>
<evidence type="ECO:0000256" key="11">
    <source>
        <dbReference type="ARBA" id="ARBA00023246"/>
    </source>
</evidence>
<keyword evidence="7" id="KW-0221">Differentiation</keyword>
<dbReference type="AlphaFoldDB" id="A0A6J2VZ42"/>
<dbReference type="SUPFAM" id="SSF57501">
    <property type="entry name" value="Cystine-knot cytokines"/>
    <property type="match status" value="1"/>
</dbReference>
<dbReference type="SUPFAM" id="SSF57593">
    <property type="entry name" value="Heparin-binding domain from vascular endothelial growth factor"/>
    <property type="match status" value="1"/>
</dbReference>
<dbReference type="GO" id="GO:0048010">
    <property type="term" value="P:vascular endothelial growth factor receptor signaling pathway"/>
    <property type="evidence" value="ECO:0007669"/>
    <property type="project" value="TreeGrafter"/>
</dbReference>
<dbReference type="GO" id="GO:0001938">
    <property type="term" value="P:positive regulation of endothelial cell proliferation"/>
    <property type="evidence" value="ECO:0007669"/>
    <property type="project" value="TreeGrafter"/>
</dbReference>
<dbReference type="Gene3D" id="2.10.160.10">
    <property type="entry name" value="Vascular endothelial growth factor, heparin-binding domain"/>
    <property type="match status" value="1"/>
</dbReference>
<dbReference type="GO" id="GO:0038084">
    <property type="term" value="P:vascular endothelial growth factor signaling pathway"/>
    <property type="evidence" value="ECO:0007669"/>
    <property type="project" value="TreeGrafter"/>
</dbReference>
<keyword evidence="4" id="KW-0964">Secreted</keyword>
<keyword evidence="3" id="KW-0217">Developmental protein</keyword>
<evidence type="ECO:0000256" key="13">
    <source>
        <dbReference type="SAM" id="MobiDB-lite"/>
    </source>
</evidence>
<name>A0A6J2VZ42_CHACN</name>
<dbReference type="InParanoid" id="A0A6J2VZ42"/>
<dbReference type="GO" id="GO:0045766">
    <property type="term" value="P:positive regulation of angiogenesis"/>
    <property type="evidence" value="ECO:0007669"/>
    <property type="project" value="TreeGrafter"/>
</dbReference>
<evidence type="ECO:0000259" key="15">
    <source>
        <dbReference type="PROSITE" id="PS50278"/>
    </source>
</evidence>
<dbReference type="Gene3D" id="2.10.90.10">
    <property type="entry name" value="Cystine-knot cytokines"/>
    <property type="match status" value="1"/>
</dbReference>
<feature type="domain" description="Platelet-derived growth factor (PDGF) family profile" evidence="15">
    <location>
        <begin position="69"/>
        <end position="165"/>
    </location>
</feature>
<keyword evidence="16" id="KW-1185">Reference proteome</keyword>
<comment type="subcellular location">
    <subcellularLocation>
        <location evidence="1">Secreted</location>
    </subcellularLocation>
</comment>
<keyword evidence="9" id="KW-1015">Disulfide bond</keyword>
<dbReference type="InterPro" id="IPR023581">
    <property type="entry name" value="PD_growth_factor_CS"/>
</dbReference>
<feature type="compositionally biased region" description="Basic residues" evidence="13">
    <location>
        <begin position="170"/>
        <end position="189"/>
    </location>
</feature>
<dbReference type="GO" id="GO:0005172">
    <property type="term" value="F:vascular endothelial growth factor receptor binding"/>
    <property type="evidence" value="ECO:0007669"/>
    <property type="project" value="TreeGrafter"/>
</dbReference>
<dbReference type="CDD" id="cd00135">
    <property type="entry name" value="PDGF"/>
    <property type="match status" value="1"/>
</dbReference>
<comment type="similarity">
    <text evidence="2 12">Belongs to the PDGF/VEGF growth factor family.</text>
</comment>
<dbReference type="FunFam" id="2.10.160.10:FF:000001">
    <property type="entry name" value="Vascular endothelial growth factor A"/>
    <property type="match status" value="1"/>
</dbReference>
<evidence type="ECO:0000256" key="4">
    <source>
        <dbReference type="ARBA" id="ARBA00022525"/>
    </source>
</evidence>
<dbReference type="OrthoDB" id="6370328at2759"/>
<dbReference type="GO" id="GO:0030154">
    <property type="term" value="P:cell differentiation"/>
    <property type="evidence" value="ECO:0007669"/>
    <property type="project" value="UniProtKB-KW"/>
</dbReference>
<proteinExistence type="inferred from homology"/>
<dbReference type="Pfam" id="PF00341">
    <property type="entry name" value="PDGF"/>
    <property type="match status" value="1"/>
</dbReference>
<dbReference type="Proteomes" id="UP000504632">
    <property type="component" value="Chromosome 8"/>
</dbReference>
<dbReference type="GO" id="GO:0002040">
    <property type="term" value="P:sprouting angiogenesis"/>
    <property type="evidence" value="ECO:0007669"/>
    <property type="project" value="TreeGrafter"/>
</dbReference>
<evidence type="ECO:0000256" key="6">
    <source>
        <dbReference type="ARBA" id="ARBA00022729"/>
    </source>
</evidence>
<organism evidence="16 17">
    <name type="scientific">Chanos chanos</name>
    <name type="common">Milkfish</name>
    <name type="synonym">Mugil chanos</name>
    <dbReference type="NCBI Taxonomy" id="29144"/>
    <lineage>
        <taxon>Eukaryota</taxon>
        <taxon>Metazoa</taxon>
        <taxon>Chordata</taxon>
        <taxon>Craniata</taxon>
        <taxon>Vertebrata</taxon>
        <taxon>Euteleostomi</taxon>
        <taxon>Actinopterygii</taxon>
        <taxon>Neopterygii</taxon>
        <taxon>Teleostei</taxon>
        <taxon>Ostariophysi</taxon>
        <taxon>Gonorynchiformes</taxon>
        <taxon>Chanidae</taxon>
        <taxon>Chanos</taxon>
    </lineage>
</organism>
<evidence type="ECO:0000256" key="7">
    <source>
        <dbReference type="ARBA" id="ARBA00022782"/>
    </source>
</evidence>
<dbReference type="GO" id="GO:0060754">
    <property type="term" value="P:positive regulation of mast cell chemotaxis"/>
    <property type="evidence" value="ECO:0007669"/>
    <property type="project" value="TreeGrafter"/>
</dbReference>
<evidence type="ECO:0000256" key="3">
    <source>
        <dbReference type="ARBA" id="ARBA00022473"/>
    </source>
</evidence>
<evidence type="ECO:0000256" key="10">
    <source>
        <dbReference type="ARBA" id="ARBA00023180"/>
    </source>
</evidence>
<dbReference type="RefSeq" id="XP_030637149.1">
    <property type="nucleotide sequence ID" value="XM_030781289.1"/>
</dbReference>
<keyword evidence="8 12" id="KW-0339">Growth factor</keyword>
<dbReference type="GO" id="GO:0008083">
    <property type="term" value="F:growth factor activity"/>
    <property type="evidence" value="ECO:0007669"/>
    <property type="project" value="UniProtKB-KW"/>
</dbReference>
<dbReference type="InterPro" id="IPR050507">
    <property type="entry name" value="PDGF/VEGF_growth_factor"/>
</dbReference>
<keyword evidence="14" id="KW-0812">Transmembrane</keyword>
<dbReference type="GO" id="GO:0001666">
    <property type="term" value="P:response to hypoxia"/>
    <property type="evidence" value="ECO:0007669"/>
    <property type="project" value="TreeGrafter"/>
</dbReference>
<feature type="region of interest" description="Disordered" evidence="13">
    <location>
        <begin position="166"/>
        <end position="189"/>
    </location>
</feature>
<dbReference type="InterPro" id="IPR000072">
    <property type="entry name" value="PDGF/VEGF_dom"/>
</dbReference>